<proteinExistence type="predicted"/>
<protein>
    <recommendedName>
        <fullName evidence="2">Acyl-CoA dehydrogenase/oxidase C-terminal domain-containing protein</fullName>
    </recommendedName>
</protein>
<reference evidence="4" key="1">
    <citation type="journal article" date="2014" name="BMC Genomics">
        <title>Genome characteristics reveal the impact of lichenization on lichen-forming fungus Endocarpon pusillum Hedwig (Verrucariales, Ascomycota).</title>
        <authorList>
            <person name="Wang Y.-Y."/>
            <person name="Liu B."/>
            <person name="Zhang X.-Y."/>
            <person name="Zhou Q.-M."/>
            <person name="Zhang T."/>
            <person name="Li H."/>
            <person name="Yu Y.-F."/>
            <person name="Zhang X.-L."/>
            <person name="Hao X.-Y."/>
            <person name="Wang M."/>
            <person name="Wang L."/>
            <person name="Wei J.-C."/>
        </authorList>
    </citation>
    <scope>NUCLEOTIDE SEQUENCE [LARGE SCALE GENOMIC DNA]</scope>
    <source>
        <strain evidence="4">Z07020 / HMAS-L-300199</strain>
    </source>
</reference>
<dbReference type="InterPro" id="IPR036250">
    <property type="entry name" value="AcylCo_DH-like_C"/>
</dbReference>
<evidence type="ECO:0000259" key="2">
    <source>
        <dbReference type="Pfam" id="PF00441"/>
    </source>
</evidence>
<dbReference type="GO" id="GO:0046359">
    <property type="term" value="P:butyrate catabolic process"/>
    <property type="evidence" value="ECO:0007669"/>
    <property type="project" value="TreeGrafter"/>
</dbReference>
<dbReference type="PANTHER" id="PTHR43884">
    <property type="entry name" value="ACYL-COA DEHYDROGENASE"/>
    <property type="match status" value="1"/>
</dbReference>
<dbReference type="GO" id="GO:0033539">
    <property type="term" value="P:fatty acid beta-oxidation using acyl-CoA dehydrogenase"/>
    <property type="evidence" value="ECO:0007669"/>
    <property type="project" value="TreeGrafter"/>
</dbReference>
<dbReference type="AlphaFoldDB" id="U1FWP6"/>
<dbReference type="HOGENOM" id="CLU_933931_0_0_1"/>
<evidence type="ECO:0000313" key="3">
    <source>
        <dbReference type="EMBL" id="ERF69277.1"/>
    </source>
</evidence>
<dbReference type="RefSeq" id="XP_007805035.1">
    <property type="nucleotide sequence ID" value="XM_007806844.1"/>
</dbReference>
<keyword evidence="1" id="KW-0285">Flavoprotein</keyword>
<feature type="domain" description="Acyl-CoA dehydrogenase/oxidase C-terminal" evidence="2">
    <location>
        <begin position="133"/>
        <end position="279"/>
    </location>
</feature>
<dbReference type="SUPFAM" id="SSF47203">
    <property type="entry name" value="Acyl-CoA dehydrogenase C-terminal domain-like"/>
    <property type="match status" value="1"/>
</dbReference>
<evidence type="ECO:0000313" key="4">
    <source>
        <dbReference type="Proteomes" id="UP000019373"/>
    </source>
</evidence>
<dbReference type="Pfam" id="PF00441">
    <property type="entry name" value="Acyl-CoA_dh_1"/>
    <property type="match status" value="1"/>
</dbReference>
<accession>U1FWP6</accession>
<sequence length="298" mass="32065">MIDVSLTAAQRSLQGSIRLLADTYLASARKVIRASPSVPYPEGDRKQWRQLLVGFVPVYPTHPLHGKFNGLSQVTYATCVLEQNRSDGNQDCYSAIRHPATPGFTTPAGPQIRFSNLCIPSRYVLATGAAAAEIIMATFTSSTAIVGAISTGITRAAFESALHLGRNHSAGGKVAVLEHWSPADLLIDIKSRVEASRALTWKAAAAIDQKLPGADELAYEAKTFASEAAVTSVAEAMRVVGTSAYDADEWPFARLMEDALVLPIFNGGNQGIRKRQIQKIFSEQRVPALGCYIRACAC</sequence>
<dbReference type="EMBL" id="KE721457">
    <property type="protein sequence ID" value="ERF69277.1"/>
    <property type="molecule type" value="Genomic_DNA"/>
</dbReference>
<dbReference type="PANTHER" id="PTHR43884:SF12">
    <property type="entry name" value="ISOVALERYL-COA DEHYDROGENASE, MITOCHONDRIAL-RELATED"/>
    <property type="match status" value="1"/>
</dbReference>
<dbReference type="OrthoDB" id="10016597at2759"/>
<dbReference type="GeneID" id="19239016"/>
<organism evidence="3 4">
    <name type="scientific">Endocarpon pusillum (strain Z07020 / HMAS-L-300199)</name>
    <name type="common">Lichen-forming fungus</name>
    <dbReference type="NCBI Taxonomy" id="1263415"/>
    <lineage>
        <taxon>Eukaryota</taxon>
        <taxon>Fungi</taxon>
        <taxon>Dikarya</taxon>
        <taxon>Ascomycota</taxon>
        <taxon>Pezizomycotina</taxon>
        <taxon>Eurotiomycetes</taxon>
        <taxon>Chaetothyriomycetidae</taxon>
        <taxon>Verrucariales</taxon>
        <taxon>Verrucariaceae</taxon>
        <taxon>Endocarpon</taxon>
    </lineage>
</organism>
<name>U1FWP6_ENDPU</name>
<dbReference type="Proteomes" id="UP000019373">
    <property type="component" value="Unassembled WGS sequence"/>
</dbReference>
<dbReference type="Gene3D" id="1.20.140.10">
    <property type="entry name" value="Butyryl-CoA Dehydrogenase, subunit A, domain 3"/>
    <property type="match status" value="1"/>
</dbReference>
<keyword evidence="4" id="KW-1185">Reference proteome</keyword>
<dbReference type="eggNOG" id="KOG0140">
    <property type="taxonomic scope" value="Eukaryota"/>
</dbReference>
<dbReference type="InterPro" id="IPR009075">
    <property type="entry name" value="AcylCo_DH/oxidase_C"/>
</dbReference>
<gene>
    <name evidence="3" type="ORF">EPUS_03981</name>
</gene>
<dbReference type="GO" id="GO:0003995">
    <property type="term" value="F:acyl-CoA dehydrogenase activity"/>
    <property type="evidence" value="ECO:0007669"/>
    <property type="project" value="TreeGrafter"/>
</dbReference>
<evidence type="ECO:0000256" key="1">
    <source>
        <dbReference type="ARBA" id="ARBA00022630"/>
    </source>
</evidence>